<protein>
    <recommendedName>
        <fullName evidence="3">Selenoprotein W-related protein</fullName>
    </recommendedName>
</protein>
<evidence type="ECO:0000313" key="2">
    <source>
        <dbReference type="EMBL" id="SUZ87863.1"/>
    </source>
</evidence>
<evidence type="ECO:0008006" key="3">
    <source>
        <dbReference type="Google" id="ProtNLM"/>
    </source>
</evidence>
<gene>
    <name evidence="2" type="ORF">METZ01_LOCUS40717</name>
</gene>
<proteinExistence type="predicted"/>
<dbReference type="Gene3D" id="3.40.30.10">
    <property type="entry name" value="Glutaredoxin"/>
    <property type="match status" value="1"/>
</dbReference>
<sequence>MASELLNKYGNAISSLALIPSGGGVFEVTKNENLLFSKKSKGRFPELDEVFELLEKPV</sequence>
<dbReference type="NCBIfam" id="TIGR02174">
    <property type="entry name" value="CXXU_selWTH"/>
    <property type="match status" value="1"/>
</dbReference>
<keyword evidence="1" id="KW-0676">Redox-active center</keyword>
<dbReference type="EMBL" id="UINC01001743">
    <property type="protein sequence ID" value="SUZ87863.1"/>
    <property type="molecule type" value="Genomic_DNA"/>
</dbReference>
<dbReference type="InterPro" id="IPR011893">
    <property type="entry name" value="Selenoprotein_Rdx-typ"/>
</dbReference>
<evidence type="ECO:0000256" key="1">
    <source>
        <dbReference type="ARBA" id="ARBA00023284"/>
    </source>
</evidence>
<name>A0A381RF45_9ZZZZ</name>
<dbReference type="InterPro" id="IPR036249">
    <property type="entry name" value="Thioredoxin-like_sf"/>
</dbReference>
<dbReference type="AlphaFoldDB" id="A0A381RF45"/>
<organism evidence="2">
    <name type="scientific">marine metagenome</name>
    <dbReference type="NCBI Taxonomy" id="408172"/>
    <lineage>
        <taxon>unclassified sequences</taxon>
        <taxon>metagenomes</taxon>
        <taxon>ecological metagenomes</taxon>
    </lineage>
</organism>
<accession>A0A381RF45</accession>
<dbReference type="SUPFAM" id="SSF52833">
    <property type="entry name" value="Thioredoxin-like"/>
    <property type="match status" value="1"/>
</dbReference>
<dbReference type="Pfam" id="PF10262">
    <property type="entry name" value="Rdx"/>
    <property type="match status" value="1"/>
</dbReference>
<reference evidence="2" key="1">
    <citation type="submission" date="2018-05" db="EMBL/GenBank/DDBJ databases">
        <authorList>
            <person name="Lanie J.A."/>
            <person name="Ng W.-L."/>
            <person name="Kazmierczak K.M."/>
            <person name="Andrzejewski T.M."/>
            <person name="Davidsen T.M."/>
            <person name="Wayne K.J."/>
            <person name="Tettelin H."/>
            <person name="Glass J.I."/>
            <person name="Rusch D."/>
            <person name="Podicherti R."/>
            <person name="Tsui H.-C.T."/>
            <person name="Winkler M.E."/>
        </authorList>
    </citation>
    <scope>NUCLEOTIDE SEQUENCE</scope>
</reference>